<dbReference type="GO" id="GO:0008714">
    <property type="term" value="F:AMP nucleosidase activity"/>
    <property type="evidence" value="ECO:0007669"/>
    <property type="project" value="UniProtKB-EC"/>
</dbReference>
<keyword evidence="3" id="KW-0378">Hydrolase</keyword>
<organism evidence="4 5">
    <name type="scientific">Pannonibacter tanglangensis</name>
    <dbReference type="NCBI Taxonomy" id="2750084"/>
    <lineage>
        <taxon>Bacteria</taxon>
        <taxon>Pseudomonadati</taxon>
        <taxon>Pseudomonadota</taxon>
        <taxon>Alphaproteobacteria</taxon>
        <taxon>Hyphomicrobiales</taxon>
        <taxon>Stappiaceae</taxon>
        <taxon>Pannonibacter</taxon>
    </lineage>
</organism>
<evidence type="ECO:0000313" key="4">
    <source>
        <dbReference type="EMBL" id="NBN78549.1"/>
    </source>
</evidence>
<keyword evidence="3" id="KW-0203">Cytokinin biosynthesis</keyword>
<dbReference type="PANTHER" id="PTHR31223">
    <property type="entry name" value="LOG FAMILY PROTEIN YJL055W"/>
    <property type="match status" value="1"/>
</dbReference>
<dbReference type="PANTHER" id="PTHR31223:SF70">
    <property type="entry name" value="LOG FAMILY PROTEIN YJL055W"/>
    <property type="match status" value="1"/>
</dbReference>
<protein>
    <recommendedName>
        <fullName evidence="3">Cytokinin riboside 5'-monophosphate phosphoribohydrolase</fullName>
        <ecNumber evidence="3">3.2.2.n1</ecNumber>
    </recommendedName>
</protein>
<dbReference type="RefSeq" id="WP_161709145.1">
    <property type="nucleotide sequence ID" value="NZ_JAABLQ010000001.1"/>
</dbReference>
<comment type="caution">
    <text evidence="4">The sequence shown here is derived from an EMBL/GenBank/DDBJ whole genome shotgun (WGS) entry which is preliminary data.</text>
</comment>
<comment type="similarity">
    <text evidence="2 3">Belongs to the LOG family.</text>
</comment>
<dbReference type="Gene3D" id="3.40.50.450">
    <property type="match status" value="1"/>
</dbReference>
<keyword evidence="5" id="KW-1185">Reference proteome</keyword>
<dbReference type="EC" id="3.2.2.n1" evidence="3"/>
<evidence type="ECO:0000256" key="2">
    <source>
        <dbReference type="ARBA" id="ARBA00006763"/>
    </source>
</evidence>
<dbReference type="GO" id="GO:0005829">
    <property type="term" value="C:cytosol"/>
    <property type="evidence" value="ECO:0007669"/>
    <property type="project" value="TreeGrafter"/>
</dbReference>
<evidence type="ECO:0000256" key="3">
    <source>
        <dbReference type="RuleBase" id="RU363015"/>
    </source>
</evidence>
<dbReference type="InterPro" id="IPR031100">
    <property type="entry name" value="LOG_fam"/>
</dbReference>
<evidence type="ECO:0000256" key="1">
    <source>
        <dbReference type="ARBA" id="ARBA00000274"/>
    </source>
</evidence>
<dbReference type="Proteomes" id="UP000586722">
    <property type="component" value="Unassembled WGS sequence"/>
</dbReference>
<name>A0A7X5F4X4_9HYPH</name>
<proteinExistence type="inferred from homology"/>
<dbReference type="SUPFAM" id="SSF102405">
    <property type="entry name" value="MCP/YpsA-like"/>
    <property type="match status" value="1"/>
</dbReference>
<evidence type="ECO:0000313" key="5">
    <source>
        <dbReference type="Proteomes" id="UP000586722"/>
    </source>
</evidence>
<dbReference type="InterPro" id="IPR005269">
    <property type="entry name" value="LOG"/>
</dbReference>
<sequence length="193" mass="20248">MKSVCVFCGSSFGTDPAYEAAARETGQVLAEAGLTLVYGGASVGLMGAVADGALAAGGRVVGVLPEALKAKELEHKGLSELHVVRSMHERKALFAELSDAFFTLPGGTGTMEEIFEVWTWGQLGYHAKAFGLLNTGGFYDGLISFLDTQVDRGFVKPAMRAMLQVADTPEALLSACAAYVPPATGKWIGRGQT</sequence>
<comment type="catalytic activity">
    <reaction evidence="1">
        <text>AMP + H2O = D-ribose 5-phosphate + adenine</text>
        <dbReference type="Rhea" id="RHEA:20129"/>
        <dbReference type="ChEBI" id="CHEBI:15377"/>
        <dbReference type="ChEBI" id="CHEBI:16708"/>
        <dbReference type="ChEBI" id="CHEBI:78346"/>
        <dbReference type="ChEBI" id="CHEBI:456215"/>
        <dbReference type="EC" id="3.2.2.4"/>
    </reaction>
</comment>
<dbReference type="NCBIfam" id="TIGR00730">
    <property type="entry name" value="Rossman fold protein, TIGR00730 family"/>
    <property type="match status" value="1"/>
</dbReference>
<accession>A0A7X5F4X4</accession>
<dbReference type="EMBL" id="JAABLQ010000001">
    <property type="protein sequence ID" value="NBN78549.1"/>
    <property type="molecule type" value="Genomic_DNA"/>
</dbReference>
<reference evidence="5" key="1">
    <citation type="submission" date="2020-01" db="EMBL/GenBank/DDBJ databases">
        <authorList>
            <person name="Fang Y."/>
            <person name="Sun R."/>
            <person name="Nie L."/>
            <person name="He J."/>
            <person name="Hao L."/>
            <person name="Wang L."/>
            <person name="Su S."/>
            <person name="Lv E."/>
            <person name="Zhang Z."/>
            <person name="Xie R."/>
            <person name="Liu H."/>
        </authorList>
    </citation>
    <scope>NUCLEOTIDE SEQUENCE [LARGE SCALE GENOMIC DNA]</scope>
    <source>
        <strain evidence="5">XCT-53</strain>
    </source>
</reference>
<gene>
    <name evidence="4" type="ORF">GWI72_09740</name>
</gene>
<dbReference type="AlphaFoldDB" id="A0A7X5F4X4"/>
<dbReference type="Pfam" id="PF03641">
    <property type="entry name" value="Lysine_decarbox"/>
    <property type="match status" value="1"/>
</dbReference>
<dbReference type="GO" id="GO:0009691">
    <property type="term" value="P:cytokinin biosynthetic process"/>
    <property type="evidence" value="ECO:0007669"/>
    <property type="project" value="UniProtKB-UniRule"/>
</dbReference>